<organism evidence="8 9">
    <name type="scientific">Lactobacillus psittaci DSM 15354</name>
    <dbReference type="NCBI Taxonomy" id="1122152"/>
    <lineage>
        <taxon>Bacteria</taxon>
        <taxon>Bacillati</taxon>
        <taxon>Bacillota</taxon>
        <taxon>Bacilli</taxon>
        <taxon>Lactobacillales</taxon>
        <taxon>Lactobacillaceae</taxon>
        <taxon>Lactobacillus</taxon>
    </lineage>
</organism>
<feature type="transmembrane region" description="Helical" evidence="7">
    <location>
        <begin position="256"/>
        <end position="275"/>
    </location>
</feature>
<dbReference type="OrthoDB" id="9775268at2"/>
<dbReference type="InterPro" id="IPR036259">
    <property type="entry name" value="MFS_trans_sf"/>
</dbReference>
<evidence type="ECO:0000256" key="2">
    <source>
        <dbReference type="ARBA" id="ARBA00022448"/>
    </source>
</evidence>
<dbReference type="SUPFAM" id="SSF103473">
    <property type="entry name" value="MFS general substrate transporter"/>
    <property type="match status" value="1"/>
</dbReference>
<keyword evidence="3" id="KW-1003">Cell membrane</keyword>
<feature type="transmembrane region" description="Helical" evidence="7">
    <location>
        <begin position="74"/>
        <end position="96"/>
    </location>
</feature>
<dbReference type="eggNOG" id="COG2814">
    <property type="taxonomic scope" value="Bacteria"/>
</dbReference>
<keyword evidence="5 7" id="KW-1133">Transmembrane helix</keyword>
<protein>
    <submittedName>
        <fullName evidence="8">Transporter, major facilitator family</fullName>
    </submittedName>
</protein>
<dbReference type="PATRIC" id="fig|1122152.4.peg.355"/>
<feature type="transmembrane region" description="Helical" evidence="7">
    <location>
        <begin position="41"/>
        <end position="62"/>
    </location>
</feature>
<reference evidence="8 9" key="1">
    <citation type="journal article" date="2015" name="Genome Announc.">
        <title>Expanding the biotechnology potential of lactobacilli through comparative genomics of 213 strains and associated genera.</title>
        <authorList>
            <person name="Sun Z."/>
            <person name="Harris H.M."/>
            <person name="McCann A."/>
            <person name="Guo C."/>
            <person name="Argimon S."/>
            <person name="Zhang W."/>
            <person name="Yang X."/>
            <person name="Jeffery I.B."/>
            <person name="Cooney J.C."/>
            <person name="Kagawa T.F."/>
            <person name="Liu W."/>
            <person name="Song Y."/>
            <person name="Salvetti E."/>
            <person name="Wrobel A."/>
            <person name="Rasinkangas P."/>
            <person name="Parkhill J."/>
            <person name="Rea M.C."/>
            <person name="O'Sullivan O."/>
            <person name="Ritari J."/>
            <person name="Douillard F.P."/>
            <person name="Paul Ross R."/>
            <person name="Yang R."/>
            <person name="Briner A.E."/>
            <person name="Felis G.E."/>
            <person name="de Vos W.M."/>
            <person name="Barrangou R."/>
            <person name="Klaenhammer T.R."/>
            <person name="Caufield P.W."/>
            <person name="Cui Y."/>
            <person name="Zhang H."/>
            <person name="O'Toole P.W."/>
        </authorList>
    </citation>
    <scope>NUCLEOTIDE SEQUENCE [LARGE SCALE GENOMIC DNA]</scope>
    <source>
        <strain evidence="8 9">DSM 15354</strain>
    </source>
</reference>
<sequence length="405" mass="44332">MAKQSQKQLLLAVSSLGIGNLASSIFSFCLSLYTLQKTGSSLVFSTILLINPVIKLLFTPLVGYTVDKYHHKKIAIGAQLVSIVLDVIFLSLIELLSLNEQILLITLAVIGLSLADCFQETSYKASTKSFVAEEYRQKLIGYEQVVTAGTAILAPILGGVVFSWLELNWVTIIELIGEVVSLLLISMIDFYLVEQRQSSHLSSIKESFKAGINYIRQDKNLLGLLLFAVFANFSLGAVEVGLPVIMVKQLKLGSELYGMTTSCLAMGMLVTSLFLSKLNLNGAYLGFTGRNGVVLSVIFAIFAFIELVENTYLITFTFGLGMFLIGGILTMSNLPFAMYLRTQVAEDYQGRVGSTMSSLVSLLSPISFAIFGLLFNTLASLWIFSFCGTILLIDSLFLLKNKHTS</sequence>
<proteinExistence type="predicted"/>
<dbReference type="EMBL" id="AZFB01000012">
    <property type="protein sequence ID" value="KRL62150.1"/>
    <property type="molecule type" value="Genomic_DNA"/>
</dbReference>
<feature type="transmembrane region" description="Helical" evidence="7">
    <location>
        <begin position="9"/>
        <end position="35"/>
    </location>
</feature>
<dbReference type="RefSeq" id="WP_027825247.1">
    <property type="nucleotide sequence ID" value="NZ_AUEI01000012.1"/>
</dbReference>
<gene>
    <name evidence="8" type="ORF">FC23_GL000349</name>
</gene>
<feature type="transmembrane region" description="Helical" evidence="7">
    <location>
        <begin position="221"/>
        <end position="244"/>
    </location>
</feature>
<dbReference type="Pfam" id="PF07690">
    <property type="entry name" value="MFS_1"/>
    <property type="match status" value="1"/>
</dbReference>
<feature type="transmembrane region" description="Helical" evidence="7">
    <location>
        <begin position="171"/>
        <end position="193"/>
    </location>
</feature>
<dbReference type="STRING" id="1122152.GCA_000425905_01300"/>
<feature type="transmembrane region" description="Helical" evidence="7">
    <location>
        <begin position="311"/>
        <end position="331"/>
    </location>
</feature>
<dbReference type="InterPro" id="IPR011701">
    <property type="entry name" value="MFS"/>
</dbReference>
<dbReference type="AlphaFoldDB" id="A0A0R1RYS7"/>
<evidence type="ECO:0000256" key="3">
    <source>
        <dbReference type="ARBA" id="ARBA00022475"/>
    </source>
</evidence>
<keyword evidence="6 7" id="KW-0472">Membrane</keyword>
<dbReference type="Proteomes" id="UP000051931">
    <property type="component" value="Unassembled WGS sequence"/>
</dbReference>
<accession>A0A0R1RYS7</accession>
<feature type="transmembrane region" description="Helical" evidence="7">
    <location>
        <begin position="139"/>
        <end position="165"/>
    </location>
</feature>
<evidence type="ECO:0000256" key="6">
    <source>
        <dbReference type="ARBA" id="ARBA00023136"/>
    </source>
</evidence>
<comment type="caution">
    <text evidence="8">The sequence shown here is derived from an EMBL/GenBank/DDBJ whole genome shotgun (WGS) entry which is preliminary data.</text>
</comment>
<feature type="transmembrane region" description="Helical" evidence="7">
    <location>
        <begin position="287"/>
        <end position="305"/>
    </location>
</feature>
<keyword evidence="2" id="KW-0813">Transport</keyword>
<evidence type="ECO:0000256" key="4">
    <source>
        <dbReference type="ARBA" id="ARBA00022692"/>
    </source>
</evidence>
<keyword evidence="9" id="KW-1185">Reference proteome</keyword>
<evidence type="ECO:0000256" key="7">
    <source>
        <dbReference type="SAM" id="Phobius"/>
    </source>
</evidence>
<comment type="subcellular location">
    <subcellularLocation>
        <location evidence="1">Cell membrane</location>
        <topology evidence="1">Multi-pass membrane protein</topology>
    </subcellularLocation>
</comment>
<dbReference type="GO" id="GO:0022857">
    <property type="term" value="F:transmembrane transporter activity"/>
    <property type="evidence" value="ECO:0007669"/>
    <property type="project" value="InterPro"/>
</dbReference>
<evidence type="ECO:0000313" key="9">
    <source>
        <dbReference type="Proteomes" id="UP000051931"/>
    </source>
</evidence>
<name>A0A0R1RYS7_9LACO</name>
<dbReference type="PANTHER" id="PTHR43266:SF9">
    <property type="entry name" value="PERMEASE, MAJOR FACILITATOR SUPERFAMILY-RELATED"/>
    <property type="match status" value="1"/>
</dbReference>
<dbReference type="Gene3D" id="1.20.1250.20">
    <property type="entry name" value="MFS general substrate transporter like domains"/>
    <property type="match status" value="1"/>
</dbReference>
<evidence type="ECO:0000256" key="1">
    <source>
        <dbReference type="ARBA" id="ARBA00004651"/>
    </source>
</evidence>
<evidence type="ECO:0000256" key="5">
    <source>
        <dbReference type="ARBA" id="ARBA00022989"/>
    </source>
</evidence>
<feature type="transmembrane region" description="Helical" evidence="7">
    <location>
        <begin position="381"/>
        <end position="399"/>
    </location>
</feature>
<dbReference type="PANTHER" id="PTHR43266">
    <property type="entry name" value="MACROLIDE-EFFLUX PROTEIN"/>
    <property type="match status" value="1"/>
</dbReference>
<dbReference type="GO" id="GO:0005886">
    <property type="term" value="C:plasma membrane"/>
    <property type="evidence" value="ECO:0007669"/>
    <property type="project" value="UniProtKB-SubCell"/>
</dbReference>
<evidence type="ECO:0000313" key="8">
    <source>
        <dbReference type="EMBL" id="KRL62150.1"/>
    </source>
</evidence>
<keyword evidence="4 7" id="KW-0812">Transmembrane</keyword>
<feature type="transmembrane region" description="Helical" evidence="7">
    <location>
        <begin position="352"/>
        <end position="375"/>
    </location>
</feature>
<dbReference type="CDD" id="cd06173">
    <property type="entry name" value="MFS_MefA_like"/>
    <property type="match status" value="1"/>
</dbReference>